<dbReference type="RefSeq" id="YP_009269258.1">
    <property type="nucleotide sequence ID" value="NC_030696.1"/>
</dbReference>
<organism evidence="2 3">
    <name type="scientific">Gordonia phage Smoothie</name>
    <dbReference type="NCBI Taxonomy" id="1838078"/>
    <lineage>
        <taxon>Viruses</taxon>
        <taxon>Duplodnaviria</taxon>
        <taxon>Heunggongvirae</taxon>
        <taxon>Uroviricota</taxon>
        <taxon>Caudoviricetes</taxon>
        <taxon>Smoothievirus</taxon>
        <taxon>Smoothievirus smoothie</taxon>
    </lineage>
</organism>
<dbReference type="InterPro" id="IPR036412">
    <property type="entry name" value="HAD-like_sf"/>
</dbReference>
<name>A0A160DEM6_9CAUD</name>
<keyword evidence="3" id="KW-1185">Reference proteome</keyword>
<gene>
    <name evidence="2" type="primary">145</name>
    <name evidence="2" type="ORF">PBI_SMOOTHIE_145</name>
</gene>
<evidence type="ECO:0000256" key="1">
    <source>
        <dbReference type="PIRSR" id="PIRSR610708-1"/>
    </source>
</evidence>
<proteinExistence type="predicted"/>
<dbReference type="Proteomes" id="UP000201458">
    <property type="component" value="Segment"/>
</dbReference>
<dbReference type="Pfam" id="PF06941">
    <property type="entry name" value="NT5C"/>
    <property type="match status" value="1"/>
</dbReference>
<evidence type="ECO:0000313" key="2">
    <source>
        <dbReference type="EMBL" id="ANA86301.1"/>
    </source>
</evidence>
<dbReference type="EMBL" id="KU998244">
    <property type="protein sequence ID" value="ANA86301.1"/>
    <property type="molecule type" value="Genomic_DNA"/>
</dbReference>
<feature type="active site" description="Proton donor" evidence="1">
    <location>
        <position position="11"/>
    </location>
</feature>
<dbReference type="GO" id="GO:0009264">
    <property type="term" value="P:deoxyribonucleotide catabolic process"/>
    <property type="evidence" value="ECO:0007669"/>
    <property type="project" value="InterPro"/>
</dbReference>
<dbReference type="InterPro" id="IPR023214">
    <property type="entry name" value="HAD_sf"/>
</dbReference>
<dbReference type="SUPFAM" id="SSF56784">
    <property type="entry name" value="HAD-like"/>
    <property type="match status" value="1"/>
</dbReference>
<dbReference type="KEGG" id="vg:28378604"/>
<dbReference type="GeneID" id="28378604"/>
<dbReference type="InterPro" id="IPR010708">
    <property type="entry name" value="5'(3')-deoxyribonucleotidase"/>
</dbReference>
<dbReference type="GO" id="GO:0008253">
    <property type="term" value="F:5'-nucleotidase activity"/>
    <property type="evidence" value="ECO:0007669"/>
    <property type="project" value="InterPro"/>
</dbReference>
<feature type="active site" description="Nucleophile" evidence="1">
    <location>
        <position position="9"/>
    </location>
</feature>
<dbReference type="Gene3D" id="3.40.50.1000">
    <property type="entry name" value="HAD superfamily/HAD-like"/>
    <property type="match status" value="1"/>
</dbReference>
<sequence>MTKIRVGVDLDGVIYDFGEAFGSFLQAEYNWPGAMCGPPQRWTFYEDWGLTTAGFKMVCNEAADAGRLWNVYGCTNYAVVDAFKELANCPAVSVHIITDRHFGSHPAVSHEATARWLRDIGLCYDTLTFSADKTIVETDFMIDDKLENYTALRSAGTDAYLLDKPWNRDGMGQHPSVPGVFASHRIQSVVEFVEIVLDAAVEKERVTP</sequence>
<evidence type="ECO:0000313" key="3">
    <source>
        <dbReference type="Proteomes" id="UP000201458"/>
    </source>
</evidence>
<reference evidence="2 3" key="1">
    <citation type="submission" date="2016-03" db="EMBL/GenBank/DDBJ databases">
        <authorList>
            <person name="Montgomery M.T."/>
            <person name="Guerrero C.A."/>
            <person name="Mavrich T.N."/>
            <person name="Pope W.H."/>
            <person name="Garlena R.A."/>
            <person name="Russell D.A."/>
            <person name="Jacobs-Sera D."/>
            <person name="Hendrix R.W."/>
            <person name="Hatfull G.F."/>
        </authorList>
    </citation>
    <scope>NUCLEOTIDE SEQUENCE [LARGE SCALE GENOMIC DNA]</scope>
</reference>
<accession>A0A160DEM6</accession>
<protein>
    <submittedName>
        <fullName evidence="2">Phosphatase</fullName>
    </submittedName>
</protein>